<accession>A0AB35IIG2</accession>
<protein>
    <submittedName>
        <fullName evidence="2">DUF3850 domain-containing protein</fullName>
    </submittedName>
</protein>
<evidence type="ECO:0000259" key="1">
    <source>
        <dbReference type="Pfam" id="PF12961"/>
    </source>
</evidence>
<gene>
    <name evidence="2" type="ORF">PM738_04330</name>
</gene>
<organism evidence="2 3">
    <name type="scientific">Thomasclavelia ramosa</name>
    <dbReference type="NCBI Taxonomy" id="1547"/>
    <lineage>
        <taxon>Bacteria</taxon>
        <taxon>Bacillati</taxon>
        <taxon>Bacillota</taxon>
        <taxon>Erysipelotrichia</taxon>
        <taxon>Erysipelotrichales</taxon>
        <taxon>Coprobacillaceae</taxon>
        <taxon>Thomasclavelia</taxon>
    </lineage>
</organism>
<comment type="caution">
    <text evidence="2">The sequence shown here is derived from an EMBL/GenBank/DDBJ whole genome shotgun (WGS) entry which is preliminary data.</text>
</comment>
<feature type="domain" description="DUF3850" evidence="1">
    <location>
        <begin position="6"/>
        <end position="74"/>
    </location>
</feature>
<dbReference type="EMBL" id="JAQLKE010000005">
    <property type="protein sequence ID" value="MDB7083020.1"/>
    <property type="molecule type" value="Genomic_DNA"/>
</dbReference>
<dbReference type="AlphaFoldDB" id="A0AB35IIG2"/>
<evidence type="ECO:0000313" key="3">
    <source>
        <dbReference type="Proteomes" id="UP001211987"/>
    </source>
</evidence>
<evidence type="ECO:0000313" key="2">
    <source>
        <dbReference type="EMBL" id="MDB7083020.1"/>
    </source>
</evidence>
<name>A0AB35IIG2_9FIRM</name>
<dbReference type="InterPro" id="IPR015947">
    <property type="entry name" value="PUA-like_sf"/>
</dbReference>
<dbReference type="Proteomes" id="UP001211987">
    <property type="component" value="Unassembled WGS sequence"/>
</dbReference>
<dbReference type="Gene3D" id="2.30.130.30">
    <property type="entry name" value="Hypothetical protein"/>
    <property type="match status" value="1"/>
</dbReference>
<reference evidence="2" key="1">
    <citation type="submission" date="2023-01" db="EMBL/GenBank/DDBJ databases">
        <title>Human gut microbiome strain richness.</title>
        <authorList>
            <person name="Chen-Liaw A."/>
        </authorList>
    </citation>
    <scope>NUCLEOTIDE SEQUENCE</scope>
    <source>
        <strain evidence="2">1001217st2_G6_1001217B_191108</strain>
    </source>
</reference>
<sequence length="87" mass="10412">MKVIPLKTKPQYFEMQLSDKKNFEVRKNDRSFKVGDILCLEEFYKDYTGRFIHVEVTYILNNPEYCKDGYVVLGTRKRLDLDANLLR</sequence>
<dbReference type="SUPFAM" id="SSF88697">
    <property type="entry name" value="PUA domain-like"/>
    <property type="match status" value="1"/>
</dbReference>
<dbReference type="RefSeq" id="WP_272018728.1">
    <property type="nucleotide sequence ID" value="NZ_CAXMZD010000002.1"/>
</dbReference>
<dbReference type="InterPro" id="IPR039440">
    <property type="entry name" value="DUF3850"/>
</dbReference>
<proteinExistence type="predicted"/>
<dbReference type="Pfam" id="PF12961">
    <property type="entry name" value="DUF3850"/>
    <property type="match status" value="1"/>
</dbReference>